<evidence type="ECO:0000313" key="2">
    <source>
        <dbReference type="EMBL" id="CUM91584.1"/>
    </source>
</evidence>
<dbReference type="RefSeq" id="WP_055168374.1">
    <property type="nucleotide sequence ID" value="NZ_CYXX01000006.1"/>
</dbReference>
<name>A0A173SLP2_9FIRM</name>
<evidence type="ECO:0000256" key="1">
    <source>
        <dbReference type="PROSITE-ProRule" id="PRU00182"/>
    </source>
</evidence>
<reference evidence="2 3" key="1">
    <citation type="submission" date="2015-09" db="EMBL/GenBank/DDBJ databases">
        <authorList>
            <consortium name="Pathogen Informatics"/>
        </authorList>
    </citation>
    <scope>NUCLEOTIDE SEQUENCE [LARGE SCALE GENOMIC DNA]</scope>
    <source>
        <strain evidence="2 3">2789STDY5608887</strain>
    </source>
</reference>
<dbReference type="PROSITE" id="PS50889">
    <property type="entry name" value="S4"/>
    <property type="match status" value="1"/>
</dbReference>
<dbReference type="Proteomes" id="UP000095453">
    <property type="component" value="Unassembled WGS sequence"/>
</dbReference>
<dbReference type="GO" id="GO:0003723">
    <property type="term" value="F:RNA binding"/>
    <property type="evidence" value="ECO:0007669"/>
    <property type="project" value="UniProtKB-KW"/>
</dbReference>
<accession>A0A173SLP2</accession>
<gene>
    <name evidence="2" type="ORF">ERS852444_01070</name>
</gene>
<sequence>MEEEKYTLIDTINGIEINEELMQKIQSVPKRNENAEVTINNYLIKQLGIDENQKSDDKKQLIQKNFIHLMCQVLNDLKIIDERLKKYKAERVKLEGIKSNEAEYRHRKLEYFAKLNKRAQNDVFMFLNKAIKEYLIETDYDTLQREINSDDWGNMFKNRRYLFAQVSEYYDADFDYSTVVKISQLPGVNLLEGPELEKKFLKMHRDSPEKYYSEIKKLIEQKKVLVNLKEFIDQNYHLHKRREIFMDIARLYEEKHYQSFVALGLLQLEGLFFDIYSIRYDDKENAGSLVEKAEKALSNKSEISYMRYYPYFAFDVPVKRNEIAHTGFIKAKNLEQIANELLLDLNAVARMAKMESDGKFRIFIMIYNALLTVDFSDEKEINRKLIFELVSNRNISSNSFWDVLKNPKQFKEEIEFYKQDDIQEGYVDLPTVVKTISDMVYQLPFWCEMVNTLNTYDKNDEVNQFLLNMAKNYVKVLDKDCKNKCIEILTALK</sequence>
<evidence type="ECO:0000313" key="3">
    <source>
        <dbReference type="Proteomes" id="UP000095453"/>
    </source>
</evidence>
<dbReference type="EMBL" id="CYXX01000006">
    <property type="protein sequence ID" value="CUM91584.1"/>
    <property type="molecule type" value="Genomic_DNA"/>
</dbReference>
<dbReference type="AlphaFoldDB" id="A0A173SLP2"/>
<organism evidence="2 3">
    <name type="scientific">Roseburia inulinivorans</name>
    <dbReference type="NCBI Taxonomy" id="360807"/>
    <lineage>
        <taxon>Bacteria</taxon>
        <taxon>Bacillati</taxon>
        <taxon>Bacillota</taxon>
        <taxon>Clostridia</taxon>
        <taxon>Lachnospirales</taxon>
        <taxon>Lachnospiraceae</taxon>
        <taxon>Roseburia</taxon>
    </lineage>
</organism>
<protein>
    <submittedName>
        <fullName evidence="2">Uncharacterized protein</fullName>
    </submittedName>
</protein>
<proteinExistence type="predicted"/>
<keyword evidence="1" id="KW-0694">RNA-binding</keyword>